<dbReference type="EMBL" id="QAOQ01000001">
    <property type="protein sequence ID" value="PTR01507.1"/>
    <property type="molecule type" value="Genomic_DNA"/>
</dbReference>
<dbReference type="Pfam" id="PF07883">
    <property type="entry name" value="Cupin_2"/>
    <property type="match status" value="1"/>
</dbReference>
<dbReference type="RefSeq" id="WP_107826887.1">
    <property type="nucleotide sequence ID" value="NZ_CP160205.1"/>
</dbReference>
<dbReference type="PANTHER" id="PTHR43280:SF32">
    <property type="entry name" value="TRANSCRIPTIONAL REGULATORY PROTEIN"/>
    <property type="match status" value="1"/>
</dbReference>
<evidence type="ECO:0000256" key="2">
    <source>
        <dbReference type="ARBA" id="ARBA00023125"/>
    </source>
</evidence>
<dbReference type="InterPro" id="IPR013096">
    <property type="entry name" value="Cupin_2"/>
</dbReference>
<evidence type="ECO:0000259" key="4">
    <source>
        <dbReference type="PROSITE" id="PS01124"/>
    </source>
</evidence>
<dbReference type="SMART" id="SM00342">
    <property type="entry name" value="HTH_ARAC"/>
    <property type="match status" value="1"/>
</dbReference>
<dbReference type="AlphaFoldDB" id="A0A2T5JGE7"/>
<proteinExistence type="predicted"/>
<evidence type="ECO:0000313" key="5">
    <source>
        <dbReference type="EMBL" id="PTR01507.1"/>
    </source>
</evidence>
<feature type="domain" description="HTH araC/xylS-type" evidence="4">
    <location>
        <begin position="193"/>
        <end position="290"/>
    </location>
</feature>
<dbReference type="OrthoDB" id="511992at2"/>
<gene>
    <name evidence="5" type="ORF">C8P68_101741</name>
</gene>
<dbReference type="InterPro" id="IPR018060">
    <property type="entry name" value="HTH_AraC"/>
</dbReference>
<dbReference type="SUPFAM" id="SSF46689">
    <property type="entry name" value="Homeodomain-like"/>
    <property type="match status" value="1"/>
</dbReference>
<sequence>MSQKRTTTIGKFEGLYGDRQARSDRDYLFAERLETRSKQFGWQIEPHTHPGIMQIFLVTTGEVELQEAGEVSRLAAPCLLVIPATHLHGFKFSEQSGGYIVSLSDILFASLWKDVPVLTAMAGQLIRITEFSATYSSDRISSMMEAITIEQEIHDARQQLMLTACLQQLFLAIYRLIPPVKTESTALGTGHMIRLQQLIRESEGQISVEQLAGALHLSAPHLNRLCRKATGRSVSGLINDYLVTEARKYLSYTNLTIAQIAYRLHFEYPNYFARFFKQHTGQTPGDYRKK</sequence>
<evidence type="ECO:0000256" key="3">
    <source>
        <dbReference type="ARBA" id="ARBA00023163"/>
    </source>
</evidence>
<dbReference type="Gene3D" id="1.10.10.60">
    <property type="entry name" value="Homeodomain-like"/>
    <property type="match status" value="1"/>
</dbReference>
<dbReference type="InterPro" id="IPR014710">
    <property type="entry name" value="RmlC-like_jellyroll"/>
</dbReference>
<dbReference type="CDD" id="cd06999">
    <property type="entry name" value="cupin_HpaA-like_N"/>
    <property type="match status" value="1"/>
</dbReference>
<dbReference type="SUPFAM" id="SSF51182">
    <property type="entry name" value="RmlC-like cupins"/>
    <property type="match status" value="1"/>
</dbReference>
<evidence type="ECO:0000256" key="1">
    <source>
        <dbReference type="ARBA" id="ARBA00023015"/>
    </source>
</evidence>
<dbReference type="InterPro" id="IPR009057">
    <property type="entry name" value="Homeodomain-like_sf"/>
</dbReference>
<dbReference type="Pfam" id="PF12833">
    <property type="entry name" value="HTH_18"/>
    <property type="match status" value="1"/>
</dbReference>
<keyword evidence="3" id="KW-0804">Transcription</keyword>
<keyword evidence="1" id="KW-0805">Transcription regulation</keyword>
<protein>
    <submittedName>
        <fullName evidence="5">AraC family transcriptional regulator</fullName>
    </submittedName>
</protein>
<keyword evidence="2" id="KW-0238">DNA-binding</keyword>
<dbReference type="InterPro" id="IPR047264">
    <property type="entry name" value="Cupin_HpaA-like_N"/>
</dbReference>
<comment type="caution">
    <text evidence="5">The sequence shown here is derived from an EMBL/GenBank/DDBJ whole genome shotgun (WGS) entry which is preliminary data.</text>
</comment>
<dbReference type="PROSITE" id="PS01124">
    <property type="entry name" value="HTH_ARAC_FAMILY_2"/>
    <property type="match status" value="1"/>
</dbReference>
<evidence type="ECO:0000313" key="6">
    <source>
        <dbReference type="Proteomes" id="UP000244168"/>
    </source>
</evidence>
<dbReference type="PANTHER" id="PTHR43280">
    <property type="entry name" value="ARAC-FAMILY TRANSCRIPTIONAL REGULATOR"/>
    <property type="match status" value="1"/>
</dbReference>
<dbReference type="GO" id="GO:0003700">
    <property type="term" value="F:DNA-binding transcription factor activity"/>
    <property type="evidence" value="ECO:0007669"/>
    <property type="project" value="InterPro"/>
</dbReference>
<name>A0A2T5JGE7_9SPHI</name>
<keyword evidence="6" id="KW-1185">Reference proteome</keyword>
<dbReference type="GO" id="GO:0043565">
    <property type="term" value="F:sequence-specific DNA binding"/>
    <property type="evidence" value="ECO:0007669"/>
    <property type="project" value="InterPro"/>
</dbReference>
<organism evidence="5 6">
    <name type="scientific">Mucilaginibacter yixingensis</name>
    <dbReference type="NCBI Taxonomy" id="1295612"/>
    <lineage>
        <taxon>Bacteria</taxon>
        <taxon>Pseudomonadati</taxon>
        <taxon>Bacteroidota</taxon>
        <taxon>Sphingobacteriia</taxon>
        <taxon>Sphingobacteriales</taxon>
        <taxon>Sphingobacteriaceae</taxon>
        <taxon>Mucilaginibacter</taxon>
    </lineage>
</organism>
<dbReference type="Gene3D" id="2.60.120.10">
    <property type="entry name" value="Jelly Rolls"/>
    <property type="match status" value="1"/>
</dbReference>
<dbReference type="InterPro" id="IPR011051">
    <property type="entry name" value="RmlC_Cupin_sf"/>
</dbReference>
<reference evidence="5 6" key="1">
    <citation type="submission" date="2018-04" db="EMBL/GenBank/DDBJ databases">
        <title>Genomic Encyclopedia of Archaeal and Bacterial Type Strains, Phase II (KMG-II): from individual species to whole genera.</title>
        <authorList>
            <person name="Goeker M."/>
        </authorList>
    </citation>
    <scope>NUCLEOTIDE SEQUENCE [LARGE SCALE GENOMIC DNA]</scope>
    <source>
        <strain evidence="5 6">DSM 26809</strain>
    </source>
</reference>
<accession>A0A2T5JGE7</accession>
<dbReference type="Proteomes" id="UP000244168">
    <property type="component" value="Unassembled WGS sequence"/>
</dbReference>